<dbReference type="InterPro" id="IPR012910">
    <property type="entry name" value="Plug_dom"/>
</dbReference>
<feature type="region of interest" description="Disordered" evidence="10">
    <location>
        <begin position="451"/>
        <end position="470"/>
    </location>
</feature>
<keyword evidence="5 9" id="KW-0798">TonB box</keyword>
<keyword evidence="15" id="KW-1185">Reference proteome</keyword>
<dbReference type="GO" id="GO:0009279">
    <property type="term" value="C:cell outer membrane"/>
    <property type="evidence" value="ECO:0007669"/>
    <property type="project" value="UniProtKB-SubCell"/>
</dbReference>
<sequence length="653" mass="71184">MFTRCSIHQRALFIPAAASLLLTVPLAGIANEADSTSDTAPGRHALGTVKVSGASNNSLAGELPTGTVVIDREAIDSLPATNLAEVLDSVGGLQSSRLYGINGSRTSVDLLGFGATGNQNTLILLNGRRLSNIDQAPPQLTGLPLAAIERIEVLPGAGAALYGNGAVGGVVNIVTRRHYRNSAGVEIHSGSYSNVGGNVYATGSHDNVSGAVALSTQDSDSYRDNNALRNDSAFADLRYHQDRFEAYFTANGETQSLDLPGGRDPRAFNNDPQGADTPNDEAEQESYWLMPGIRIGMAGNTALTLDASRRRQTQEYRYPSGGFNGESVVDSYSFTPKLEGQTATGSAIHNWTLGFDLHEYDYTSRTNFGDRELEQSQRAWYVHNLVSLTPKLSVSAGARHLESTLSGEGADKEQDGEMYEGGIRYTFTGNLALFAGAQRSVRIANVDELSPFNPPADPQTGHSYTTGASWSQGRQHSTLTFWRAEIDNEIVYDPIAFANRNLDDRTIHKGVSINSHWQLDKDITFTANASAQQARFDGGPFSGNDVPLVPEHTMKLIADWQALSWLSAQISHRYVGDRHYDADLDNEYRKLDHYRTTDLQLTARYRKLYLKAGVYNLEDNVNADYGNYNPASSSAVLYPLPERHYRVALGMEL</sequence>
<keyword evidence="7 8" id="KW-0998">Cell outer membrane</keyword>
<evidence type="ECO:0000313" key="15">
    <source>
        <dbReference type="Proteomes" id="UP000008871"/>
    </source>
</evidence>
<evidence type="ECO:0000256" key="5">
    <source>
        <dbReference type="ARBA" id="ARBA00023077"/>
    </source>
</evidence>
<dbReference type="Gene3D" id="2.40.170.20">
    <property type="entry name" value="TonB-dependent receptor, beta-barrel domain"/>
    <property type="match status" value="1"/>
</dbReference>
<comment type="similarity">
    <text evidence="8 9">Belongs to the TonB-dependent receptor family.</text>
</comment>
<evidence type="ECO:0000256" key="3">
    <source>
        <dbReference type="ARBA" id="ARBA00022452"/>
    </source>
</evidence>
<keyword evidence="14" id="KW-0675">Receptor</keyword>
<dbReference type="STRING" id="393595.ABO_0628"/>
<dbReference type="InterPro" id="IPR037066">
    <property type="entry name" value="Plug_dom_sf"/>
</dbReference>
<proteinExistence type="inferred from homology"/>
<dbReference type="SUPFAM" id="SSF56935">
    <property type="entry name" value="Porins"/>
    <property type="match status" value="1"/>
</dbReference>
<evidence type="ECO:0000256" key="2">
    <source>
        <dbReference type="ARBA" id="ARBA00022448"/>
    </source>
</evidence>
<keyword evidence="11" id="KW-0732">Signal</keyword>
<feature type="domain" description="TonB-dependent receptor-like beta-barrel" evidence="12">
    <location>
        <begin position="222"/>
        <end position="617"/>
    </location>
</feature>
<feature type="signal peptide" evidence="11">
    <location>
        <begin position="1"/>
        <end position="30"/>
    </location>
</feature>
<keyword evidence="6 8" id="KW-0472">Membrane</keyword>
<dbReference type="InterPro" id="IPR000531">
    <property type="entry name" value="Beta-barrel_TonB"/>
</dbReference>
<dbReference type="HOGENOM" id="CLU_008287_18_3_6"/>
<feature type="domain" description="TonB-dependent receptor plug" evidence="13">
    <location>
        <begin position="63"/>
        <end position="170"/>
    </location>
</feature>
<dbReference type="Gene3D" id="2.170.130.10">
    <property type="entry name" value="TonB-dependent receptor, plug domain"/>
    <property type="match status" value="1"/>
</dbReference>
<dbReference type="RefSeq" id="WP_011587913.1">
    <property type="nucleotide sequence ID" value="NC_008260.1"/>
</dbReference>
<keyword evidence="4 8" id="KW-0812">Transmembrane</keyword>
<keyword evidence="3 8" id="KW-1134">Transmembrane beta strand</keyword>
<reference evidence="14 15" key="1">
    <citation type="journal article" date="2006" name="Nat. Biotechnol.">
        <title>Genome sequence of the ubiquitous hydrocarbon-degrading marine bacterium Alcanivorax borkumensis.</title>
        <authorList>
            <person name="Schneiker S."/>
            <person name="Martins dos Santos V.A.P."/>
            <person name="Bartels D."/>
            <person name="Bekel T."/>
            <person name="Brecht M."/>
            <person name="Buhrmester J."/>
            <person name="Chernikova T.N."/>
            <person name="Denaro R."/>
            <person name="Ferrer M."/>
            <person name="Gertler C."/>
            <person name="Goesmann A."/>
            <person name="Golyshina O.V."/>
            <person name="Kaminski F."/>
            <person name="Khachane A.N."/>
            <person name="Lang S."/>
            <person name="Linke B."/>
            <person name="McHardy A.C."/>
            <person name="Meyer F."/>
            <person name="Nechitaylo T."/>
            <person name="Puehler A."/>
            <person name="Regenhardt D."/>
            <person name="Rupp O."/>
            <person name="Sabirova J.S."/>
            <person name="Selbitschka W."/>
            <person name="Yakimov M.M."/>
            <person name="Timmis K.N."/>
            <person name="Vorhoelter F.-J."/>
            <person name="Weidner S."/>
            <person name="Kaiser O."/>
            <person name="Golyshin P.N."/>
        </authorList>
    </citation>
    <scope>NUCLEOTIDE SEQUENCE [LARGE SCALE GENOMIC DNA]</scope>
    <source>
        <strain evidence="15">ATCC 700651 / DSM 11573 / NCIMB 13689 / SK2</strain>
    </source>
</reference>
<evidence type="ECO:0000259" key="13">
    <source>
        <dbReference type="Pfam" id="PF07715"/>
    </source>
</evidence>
<dbReference type="OrthoDB" id="9760494at2"/>
<dbReference type="InterPro" id="IPR036942">
    <property type="entry name" value="Beta-barrel_TonB_sf"/>
</dbReference>
<dbReference type="eggNOG" id="COG4206">
    <property type="taxonomic scope" value="Bacteria"/>
</dbReference>
<keyword evidence="2 8" id="KW-0813">Transport</keyword>
<dbReference type="GO" id="GO:0044718">
    <property type="term" value="P:siderophore transmembrane transport"/>
    <property type="evidence" value="ECO:0007669"/>
    <property type="project" value="TreeGrafter"/>
</dbReference>
<dbReference type="PROSITE" id="PS52016">
    <property type="entry name" value="TONB_DEPENDENT_REC_3"/>
    <property type="match status" value="1"/>
</dbReference>
<dbReference type="Proteomes" id="UP000008871">
    <property type="component" value="Chromosome"/>
</dbReference>
<evidence type="ECO:0000256" key="9">
    <source>
        <dbReference type="RuleBase" id="RU003357"/>
    </source>
</evidence>
<dbReference type="KEGG" id="abo:ABO_0628"/>
<dbReference type="AlphaFoldDB" id="Q0VRX2"/>
<name>Q0VRX2_ALCBS</name>
<feature type="chain" id="PRO_5004179050" evidence="11">
    <location>
        <begin position="31"/>
        <end position="653"/>
    </location>
</feature>
<dbReference type="InterPro" id="IPR039426">
    <property type="entry name" value="TonB-dep_rcpt-like"/>
</dbReference>
<organism evidence="14 15">
    <name type="scientific">Alcanivorax borkumensis (strain ATCC 700651 / DSM 11573 / NCIMB 13689 / SK2)</name>
    <dbReference type="NCBI Taxonomy" id="393595"/>
    <lineage>
        <taxon>Bacteria</taxon>
        <taxon>Pseudomonadati</taxon>
        <taxon>Pseudomonadota</taxon>
        <taxon>Gammaproteobacteria</taxon>
        <taxon>Oceanospirillales</taxon>
        <taxon>Alcanivoracaceae</taxon>
        <taxon>Alcanivorax</taxon>
    </lineage>
</organism>
<evidence type="ECO:0000256" key="6">
    <source>
        <dbReference type="ARBA" id="ARBA00023136"/>
    </source>
</evidence>
<feature type="region of interest" description="Disordered" evidence="10">
    <location>
        <begin position="253"/>
        <end position="282"/>
    </location>
</feature>
<feature type="compositionally biased region" description="Polar residues" evidence="10">
    <location>
        <begin position="460"/>
        <end position="470"/>
    </location>
</feature>
<dbReference type="PANTHER" id="PTHR30069">
    <property type="entry name" value="TONB-DEPENDENT OUTER MEMBRANE RECEPTOR"/>
    <property type="match status" value="1"/>
</dbReference>
<evidence type="ECO:0000259" key="12">
    <source>
        <dbReference type="Pfam" id="PF00593"/>
    </source>
</evidence>
<comment type="subcellular location">
    <subcellularLocation>
        <location evidence="1 8">Cell outer membrane</location>
        <topology evidence="1 8">Multi-pass membrane protein</topology>
    </subcellularLocation>
</comment>
<protein>
    <submittedName>
        <fullName evidence="14">TonB dependent receptor</fullName>
    </submittedName>
</protein>
<evidence type="ECO:0000256" key="11">
    <source>
        <dbReference type="SAM" id="SignalP"/>
    </source>
</evidence>
<dbReference type="Pfam" id="PF00593">
    <property type="entry name" value="TonB_dep_Rec_b-barrel"/>
    <property type="match status" value="1"/>
</dbReference>
<dbReference type="GO" id="GO:0015344">
    <property type="term" value="F:siderophore uptake transmembrane transporter activity"/>
    <property type="evidence" value="ECO:0007669"/>
    <property type="project" value="TreeGrafter"/>
</dbReference>
<evidence type="ECO:0000256" key="8">
    <source>
        <dbReference type="PROSITE-ProRule" id="PRU01360"/>
    </source>
</evidence>
<gene>
    <name evidence="14" type="ordered locus">ABO_0628</name>
</gene>
<evidence type="ECO:0000256" key="4">
    <source>
        <dbReference type="ARBA" id="ARBA00022692"/>
    </source>
</evidence>
<evidence type="ECO:0000313" key="14">
    <source>
        <dbReference type="EMBL" id="CAL16076.1"/>
    </source>
</evidence>
<dbReference type="Pfam" id="PF07715">
    <property type="entry name" value="Plug"/>
    <property type="match status" value="1"/>
</dbReference>
<accession>Q0VRX2</accession>
<evidence type="ECO:0000256" key="7">
    <source>
        <dbReference type="ARBA" id="ARBA00023237"/>
    </source>
</evidence>
<dbReference type="PANTHER" id="PTHR30069:SF27">
    <property type="entry name" value="BLL4766 PROTEIN"/>
    <property type="match status" value="1"/>
</dbReference>
<dbReference type="EMBL" id="AM286690">
    <property type="protein sequence ID" value="CAL16076.1"/>
    <property type="molecule type" value="Genomic_DNA"/>
</dbReference>
<evidence type="ECO:0000256" key="10">
    <source>
        <dbReference type="SAM" id="MobiDB-lite"/>
    </source>
</evidence>
<evidence type="ECO:0000256" key="1">
    <source>
        <dbReference type="ARBA" id="ARBA00004571"/>
    </source>
</evidence>